<keyword evidence="10" id="KW-0418">Kinase</keyword>
<evidence type="ECO:0000256" key="4">
    <source>
        <dbReference type="ARBA" id="ARBA00022563"/>
    </source>
</evidence>
<protein>
    <recommendedName>
        <fullName evidence="3 8">Dihydrofolate reductase</fullName>
        <ecNumber evidence="3 8">1.5.1.3</ecNumber>
    </recommendedName>
</protein>
<evidence type="ECO:0000259" key="9">
    <source>
        <dbReference type="PROSITE" id="PS51330"/>
    </source>
</evidence>
<feature type="domain" description="DHFR" evidence="9">
    <location>
        <begin position="11"/>
        <end position="175"/>
    </location>
</feature>
<evidence type="ECO:0000256" key="5">
    <source>
        <dbReference type="ARBA" id="ARBA00022857"/>
    </source>
</evidence>
<dbReference type="GO" id="GO:0046655">
    <property type="term" value="P:folic acid metabolic process"/>
    <property type="evidence" value="ECO:0007669"/>
    <property type="project" value="TreeGrafter"/>
</dbReference>
<dbReference type="InterPro" id="IPR012259">
    <property type="entry name" value="DHFR"/>
</dbReference>
<comment type="similarity">
    <text evidence="2 8">Belongs to the dihydrofolate reductase family.</text>
</comment>
<dbReference type="GO" id="GO:0006730">
    <property type="term" value="P:one-carbon metabolic process"/>
    <property type="evidence" value="ECO:0007669"/>
    <property type="project" value="UniProtKB-KW"/>
</dbReference>
<dbReference type="KEGG" id="bvv:BHK69_24895"/>
<keyword evidence="5 8" id="KW-0521">NADP</keyword>
<dbReference type="SUPFAM" id="SSF53597">
    <property type="entry name" value="Dihydrofolate reductase-like"/>
    <property type="match status" value="1"/>
</dbReference>
<dbReference type="UniPathway" id="UPA00077">
    <property type="reaction ID" value="UER00158"/>
</dbReference>
<dbReference type="GO" id="GO:0004146">
    <property type="term" value="F:dihydrofolate reductase activity"/>
    <property type="evidence" value="ECO:0007669"/>
    <property type="project" value="UniProtKB-EC"/>
</dbReference>
<comment type="pathway">
    <text evidence="1 8">Cofactor biosynthesis; tetrahydrofolate biosynthesis; 5,6,7,8-tetrahydrofolate from 7,8-dihydrofolate: step 1/1.</text>
</comment>
<dbReference type="EC" id="1.5.1.3" evidence="3 8"/>
<reference evidence="10 11" key="1">
    <citation type="journal article" date="2015" name="Antonie Van Leeuwenhoek">
        <title>Bosea vaviloviae sp. nov., a new species of slow-growing rhizobia isolated from nodules of the relict species Vavilovia formosa (Stev.) Fed.</title>
        <authorList>
            <person name="Safronova V.I."/>
            <person name="Kuznetsova I.G."/>
            <person name="Sazanova A.L."/>
            <person name="Kimeklis A.K."/>
            <person name="Belimov A.A."/>
            <person name="Andronov E.E."/>
            <person name="Pinaev A.G."/>
            <person name="Chizhevskaya E.P."/>
            <person name="Pukhaev A.R."/>
            <person name="Popov K.P."/>
            <person name="Willems A."/>
            <person name="Tikhonovich I.A."/>
        </authorList>
    </citation>
    <scope>NUCLEOTIDE SEQUENCE [LARGE SCALE GENOMIC DNA]</scope>
    <source>
        <strain evidence="10 11">Vaf18</strain>
    </source>
</reference>
<keyword evidence="6 8" id="KW-0560">Oxidoreductase</keyword>
<dbReference type="Gene3D" id="3.40.430.10">
    <property type="entry name" value="Dihydrofolate Reductase, subunit A"/>
    <property type="match status" value="1"/>
</dbReference>
<evidence type="ECO:0000313" key="10">
    <source>
        <dbReference type="EMBL" id="AOO83254.1"/>
    </source>
</evidence>
<dbReference type="OrthoDB" id="9804315at2"/>
<gene>
    <name evidence="10" type="ORF">BHK69_24895</name>
</gene>
<name>A0A1D7U7A4_9HYPH</name>
<sequence>MAALPLVPALPFVIVAAIADNNVIGDDNKLIWRLKTDMRRFRRLTTGCPIIMGRKTYLSIGKPLPGRETIVLTRDAHFSAEGVHVAHSLEGALELAQSLGRAMGAHSVIIGGGTEIYGQVLPFADRLELTFVHAAPQGDAVFPEWNRAAFEVVTREEHPHGPDDEHAFTFATFRRRP</sequence>
<dbReference type="InterPro" id="IPR024072">
    <property type="entry name" value="DHFR-like_dom_sf"/>
</dbReference>
<dbReference type="STRING" id="1526658.BHK69_24895"/>
<dbReference type="Pfam" id="PF00186">
    <property type="entry name" value="DHFR_1"/>
    <property type="match status" value="1"/>
</dbReference>
<dbReference type="InterPro" id="IPR001796">
    <property type="entry name" value="DHFR_dom"/>
</dbReference>
<evidence type="ECO:0000256" key="7">
    <source>
        <dbReference type="ARBA" id="ARBA00025067"/>
    </source>
</evidence>
<keyword evidence="10" id="KW-0808">Transferase</keyword>
<dbReference type="GO" id="GO:0046654">
    <property type="term" value="P:tetrahydrofolate biosynthetic process"/>
    <property type="evidence" value="ECO:0007669"/>
    <property type="project" value="UniProtKB-UniPathway"/>
</dbReference>
<dbReference type="GO" id="GO:0005829">
    <property type="term" value="C:cytosol"/>
    <property type="evidence" value="ECO:0007669"/>
    <property type="project" value="TreeGrafter"/>
</dbReference>
<dbReference type="PANTHER" id="PTHR48069">
    <property type="entry name" value="DIHYDROFOLATE REDUCTASE"/>
    <property type="match status" value="1"/>
</dbReference>
<dbReference type="PROSITE" id="PS51330">
    <property type="entry name" value="DHFR_2"/>
    <property type="match status" value="1"/>
</dbReference>
<dbReference type="PANTHER" id="PTHR48069:SF3">
    <property type="entry name" value="DIHYDROFOLATE REDUCTASE"/>
    <property type="match status" value="1"/>
</dbReference>
<dbReference type="Proteomes" id="UP000094969">
    <property type="component" value="Chromosome"/>
</dbReference>
<dbReference type="RefSeq" id="WP_069692454.1">
    <property type="nucleotide sequence ID" value="NZ_CP017147.1"/>
</dbReference>
<evidence type="ECO:0000313" key="11">
    <source>
        <dbReference type="Proteomes" id="UP000094969"/>
    </source>
</evidence>
<dbReference type="GO" id="GO:0016301">
    <property type="term" value="F:kinase activity"/>
    <property type="evidence" value="ECO:0007669"/>
    <property type="project" value="UniProtKB-KW"/>
</dbReference>
<proteinExistence type="inferred from homology"/>
<keyword evidence="4 8" id="KW-0554">One-carbon metabolism</keyword>
<comment type="catalytic activity">
    <reaction evidence="8">
        <text>(6S)-5,6,7,8-tetrahydrofolate + NADP(+) = 7,8-dihydrofolate + NADPH + H(+)</text>
        <dbReference type="Rhea" id="RHEA:15009"/>
        <dbReference type="ChEBI" id="CHEBI:15378"/>
        <dbReference type="ChEBI" id="CHEBI:57451"/>
        <dbReference type="ChEBI" id="CHEBI:57453"/>
        <dbReference type="ChEBI" id="CHEBI:57783"/>
        <dbReference type="ChEBI" id="CHEBI:58349"/>
        <dbReference type="EC" id="1.5.1.3"/>
    </reaction>
</comment>
<dbReference type="PIRSF" id="PIRSF000194">
    <property type="entry name" value="DHFR"/>
    <property type="match status" value="1"/>
</dbReference>
<dbReference type="PRINTS" id="PR00070">
    <property type="entry name" value="DHFR"/>
</dbReference>
<evidence type="ECO:0000256" key="8">
    <source>
        <dbReference type="PIRNR" id="PIRNR000194"/>
    </source>
</evidence>
<evidence type="ECO:0000256" key="6">
    <source>
        <dbReference type="ARBA" id="ARBA00023002"/>
    </source>
</evidence>
<accession>A0A1D7U7A4</accession>
<evidence type="ECO:0000256" key="2">
    <source>
        <dbReference type="ARBA" id="ARBA00009539"/>
    </source>
</evidence>
<keyword evidence="11" id="KW-1185">Reference proteome</keyword>
<dbReference type="GO" id="GO:0046452">
    <property type="term" value="P:dihydrofolate metabolic process"/>
    <property type="evidence" value="ECO:0007669"/>
    <property type="project" value="TreeGrafter"/>
</dbReference>
<dbReference type="GO" id="GO:0050661">
    <property type="term" value="F:NADP binding"/>
    <property type="evidence" value="ECO:0007669"/>
    <property type="project" value="InterPro"/>
</dbReference>
<evidence type="ECO:0000256" key="1">
    <source>
        <dbReference type="ARBA" id="ARBA00004903"/>
    </source>
</evidence>
<organism evidence="10 11">
    <name type="scientific">Bosea vaviloviae</name>
    <dbReference type="NCBI Taxonomy" id="1526658"/>
    <lineage>
        <taxon>Bacteria</taxon>
        <taxon>Pseudomonadati</taxon>
        <taxon>Pseudomonadota</taxon>
        <taxon>Alphaproteobacteria</taxon>
        <taxon>Hyphomicrobiales</taxon>
        <taxon>Boseaceae</taxon>
        <taxon>Bosea</taxon>
    </lineage>
</organism>
<comment type="function">
    <text evidence="7 8">Key enzyme in folate metabolism. Catalyzes an essential reaction for de novo glycine and purine synthesis, and for DNA precursor synthesis.</text>
</comment>
<evidence type="ECO:0000256" key="3">
    <source>
        <dbReference type="ARBA" id="ARBA00012856"/>
    </source>
</evidence>
<dbReference type="EMBL" id="CP017147">
    <property type="protein sequence ID" value="AOO83254.1"/>
    <property type="molecule type" value="Genomic_DNA"/>
</dbReference>
<dbReference type="CDD" id="cd00209">
    <property type="entry name" value="DHFR"/>
    <property type="match status" value="1"/>
</dbReference>
<dbReference type="AlphaFoldDB" id="A0A1D7U7A4"/>